<dbReference type="SUPFAM" id="SSF74788">
    <property type="entry name" value="Cullin repeat-like"/>
    <property type="match status" value="1"/>
</dbReference>
<sequence>MKLKIKGFTKPPTLPTDFYTSTESTLLKASESLLLQLPITETRESLYKGVEDLCIHKHSPKLFTSLKTLLQTHCTLTLLPKIKTFLLSSNFTIISLQTPSPTPKLFLTLLGKVWNDWLGSLGDLKSIYLYLDRR</sequence>
<feature type="domain" description="Cullin N-terminal" evidence="2">
    <location>
        <begin position="37"/>
        <end position="133"/>
    </location>
</feature>
<evidence type="ECO:0000256" key="1">
    <source>
        <dbReference type="ARBA" id="ARBA00006019"/>
    </source>
</evidence>
<organism evidence="3 4">
    <name type="scientific">Triparma laevis f. inornata</name>
    <dbReference type="NCBI Taxonomy" id="1714386"/>
    <lineage>
        <taxon>Eukaryota</taxon>
        <taxon>Sar</taxon>
        <taxon>Stramenopiles</taxon>
        <taxon>Ochrophyta</taxon>
        <taxon>Bolidophyceae</taxon>
        <taxon>Parmales</taxon>
        <taxon>Triparmaceae</taxon>
        <taxon>Triparma</taxon>
    </lineage>
</organism>
<evidence type="ECO:0000313" key="3">
    <source>
        <dbReference type="EMBL" id="GMH92191.1"/>
    </source>
</evidence>
<dbReference type="Proteomes" id="UP001162640">
    <property type="component" value="Unassembled WGS sequence"/>
</dbReference>
<reference evidence="4" key="1">
    <citation type="journal article" date="2023" name="Commun. Biol.">
        <title>Genome analysis of Parmales, the sister group of diatoms, reveals the evolutionary specialization of diatoms from phago-mixotrophs to photoautotrophs.</title>
        <authorList>
            <person name="Ban H."/>
            <person name="Sato S."/>
            <person name="Yoshikawa S."/>
            <person name="Yamada K."/>
            <person name="Nakamura Y."/>
            <person name="Ichinomiya M."/>
            <person name="Sato N."/>
            <person name="Blanc-Mathieu R."/>
            <person name="Endo H."/>
            <person name="Kuwata A."/>
            <person name="Ogata H."/>
        </authorList>
    </citation>
    <scope>NUCLEOTIDE SEQUENCE [LARGE SCALE GENOMIC DNA]</scope>
</reference>
<dbReference type="GO" id="GO:0031625">
    <property type="term" value="F:ubiquitin protein ligase binding"/>
    <property type="evidence" value="ECO:0007669"/>
    <property type="project" value="InterPro"/>
</dbReference>
<proteinExistence type="inferred from homology"/>
<accession>A0A9W7BPG5</accession>
<evidence type="ECO:0000313" key="4">
    <source>
        <dbReference type="Proteomes" id="UP001162640"/>
    </source>
</evidence>
<dbReference type="Pfam" id="PF00888">
    <property type="entry name" value="Cullin"/>
    <property type="match status" value="1"/>
</dbReference>
<dbReference type="GO" id="GO:0006511">
    <property type="term" value="P:ubiquitin-dependent protein catabolic process"/>
    <property type="evidence" value="ECO:0007669"/>
    <property type="project" value="InterPro"/>
</dbReference>
<comment type="caution">
    <text evidence="3">The sequence shown here is derived from an EMBL/GenBank/DDBJ whole genome shotgun (WGS) entry which is preliminary data.</text>
</comment>
<evidence type="ECO:0000259" key="2">
    <source>
        <dbReference type="Pfam" id="PF00888"/>
    </source>
</evidence>
<dbReference type="Gene3D" id="1.20.1310.10">
    <property type="entry name" value="Cullin Repeats"/>
    <property type="match status" value="1"/>
</dbReference>
<comment type="similarity">
    <text evidence="1">Belongs to the cullin family.</text>
</comment>
<name>A0A9W7BPG5_9STRA</name>
<dbReference type="InterPro" id="IPR001373">
    <property type="entry name" value="Cullin_N"/>
</dbReference>
<protein>
    <recommendedName>
        <fullName evidence="2">Cullin N-terminal domain-containing protein</fullName>
    </recommendedName>
</protein>
<dbReference type="AlphaFoldDB" id="A0A9W7BPG5"/>
<gene>
    <name evidence="3" type="ORF">TL16_g12272</name>
</gene>
<dbReference type="EMBL" id="BLQM01000489">
    <property type="protein sequence ID" value="GMH92191.1"/>
    <property type="molecule type" value="Genomic_DNA"/>
</dbReference>
<dbReference type="InterPro" id="IPR016159">
    <property type="entry name" value="Cullin_repeat-like_dom_sf"/>
</dbReference>